<sequence>MDVRWTSAAVAVIGAVVAVASLVVTIVEGVRARRHTKFLAHHDHWWQRWSWIAERALSEAERDHDAAALMARAVLSRSWSTDDDRWMERALDDHEFQTENRRRKDTQRDR</sequence>
<keyword evidence="1" id="KW-1133">Transmembrane helix</keyword>
<organism evidence="2 3">
    <name type="scientific">Curtobacterium luteum</name>
    <dbReference type="NCBI Taxonomy" id="33881"/>
    <lineage>
        <taxon>Bacteria</taxon>
        <taxon>Bacillati</taxon>
        <taxon>Actinomycetota</taxon>
        <taxon>Actinomycetes</taxon>
        <taxon>Micrococcales</taxon>
        <taxon>Microbacteriaceae</taxon>
        <taxon>Curtobacterium</taxon>
    </lineage>
</organism>
<reference evidence="2 3" key="1">
    <citation type="journal article" date="2016" name="Front. Microbiol.">
        <title>Genomic Resource of Rice Seed Associated Bacteria.</title>
        <authorList>
            <person name="Midha S."/>
            <person name="Bansal K."/>
            <person name="Sharma S."/>
            <person name="Kumar N."/>
            <person name="Patil P.P."/>
            <person name="Chaudhry V."/>
            <person name="Patil P.B."/>
        </authorList>
    </citation>
    <scope>NUCLEOTIDE SEQUENCE [LARGE SCALE GENOMIC DNA]</scope>
    <source>
        <strain evidence="2 3">NS184</strain>
    </source>
</reference>
<evidence type="ECO:0000313" key="2">
    <source>
        <dbReference type="EMBL" id="KTR08859.1"/>
    </source>
</evidence>
<comment type="caution">
    <text evidence="2">The sequence shown here is derived from an EMBL/GenBank/DDBJ whole genome shotgun (WGS) entry which is preliminary data.</text>
</comment>
<keyword evidence="1" id="KW-0812">Transmembrane</keyword>
<dbReference type="EMBL" id="LDQC01000026">
    <property type="protein sequence ID" value="KTR08859.1"/>
    <property type="molecule type" value="Genomic_DNA"/>
</dbReference>
<dbReference type="AlphaFoldDB" id="A0A175RZL4"/>
<evidence type="ECO:0000256" key="1">
    <source>
        <dbReference type="SAM" id="Phobius"/>
    </source>
</evidence>
<accession>A0A175RZL4</accession>
<dbReference type="PATRIC" id="fig|33881.3.peg.1261"/>
<feature type="transmembrane region" description="Helical" evidence="1">
    <location>
        <begin position="6"/>
        <end position="27"/>
    </location>
</feature>
<evidence type="ECO:0000313" key="3">
    <source>
        <dbReference type="Proteomes" id="UP000078252"/>
    </source>
</evidence>
<gene>
    <name evidence="2" type="ORF">NS184_04930</name>
</gene>
<dbReference type="STRING" id="33881.NS184_04930"/>
<protein>
    <submittedName>
        <fullName evidence="2">Uncharacterized protein</fullName>
    </submittedName>
</protein>
<keyword evidence="1" id="KW-0472">Membrane</keyword>
<name>A0A175RZL4_9MICO</name>
<proteinExistence type="predicted"/>
<dbReference type="Proteomes" id="UP000078252">
    <property type="component" value="Unassembled WGS sequence"/>
</dbReference>